<dbReference type="EMBL" id="JAULSN010000004">
    <property type="protein sequence ID" value="KAK3374161.1"/>
    <property type="molecule type" value="Genomic_DNA"/>
</dbReference>
<evidence type="ECO:0000313" key="2">
    <source>
        <dbReference type="Proteomes" id="UP001287356"/>
    </source>
</evidence>
<gene>
    <name evidence="1" type="ORF">B0T24DRAFT_594277</name>
</gene>
<name>A0AAE0KDW9_9PEZI</name>
<evidence type="ECO:0000313" key="1">
    <source>
        <dbReference type="EMBL" id="KAK3374161.1"/>
    </source>
</evidence>
<reference evidence="1" key="1">
    <citation type="journal article" date="2023" name="Mol. Phylogenet. Evol.">
        <title>Genome-scale phylogeny and comparative genomics of the fungal order Sordariales.</title>
        <authorList>
            <person name="Hensen N."/>
            <person name="Bonometti L."/>
            <person name="Westerberg I."/>
            <person name="Brannstrom I.O."/>
            <person name="Guillou S."/>
            <person name="Cros-Aarteil S."/>
            <person name="Calhoun S."/>
            <person name="Haridas S."/>
            <person name="Kuo A."/>
            <person name="Mondo S."/>
            <person name="Pangilinan J."/>
            <person name="Riley R."/>
            <person name="LaButti K."/>
            <person name="Andreopoulos B."/>
            <person name="Lipzen A."/>
            <person name="Chen C."/>
            <person name="Yan M."/>
            <person name="Daum C."/>
            <person name="Ng V."/>
            <person name="Clum A."/>
            <person name="Steindorff A."/>
            <person name="Ohm R.A."/>
            <person name="Martin F."/>
            <person name="Silar P."/>
            <person name="Natvig D.O."/>
            <person name="Lalanne C."/>
            <person name="Gautier V."/>
            <person name="Ament-Velasquez S.L."/>
            <person name="Kruys A."/>
            <person name="Hutchinson M.I."/>
            <person name="Powell A.J."/>
            <person name="Barry K."/>
            <person name="Miller A.N."/>
            <person name="Grigoriev I.V."/>
            <person name="Debuchy R."/>
            <person name="Gladieux P."/>
            <person name="Hiltunen Thoren M."/>
            <person name="Johannesson H."/>
        </authorList>
    </citation>
    <scope>NUCLEOTIDE SEQUENCE</scope>
    <source>
        <strain evidence="1">CBS 958.72</strain>
    </source>
</reference>
<reference evidence="1" key="2">
    <citation type="submission" date="2023-06" db="EMBL/GenBank/DDBJ databases">
        <authorList>
            <consortium name="Lawrence Berkeley National Laboratory"/>
            <person name="Haridas S."/>
            <person name="Hensen N."/>
            <person name="Bonometti L."/>
            <person name="Westerberg I."/>
            <person name="Brannstrom I.O."/>
            <person name="Guillou S."/>
            <person name="Cros-Aarteil S."/>
            <person name="Calhoun S."/>
            <person name="Kuo A."/>
            <person name="Mondo S."/>
            <person name="Pangilinan J."/>
            <person name="Riley R."/>
            <person name="Labutti K."/>
            <person name="Andreopoulos B."/>
            <person name="Lipzen A."/>
            <person name="Chen C."/>
            <person name="Yanf M."/>
            <person name="Daum C."/>
            <person name="Ng V."/>
            <person name="Clum A."/>
            <person name="Steindorff A."/>
            <person name="Ohm R."/>
            <person name="Martin F."/>
            <person name="Silar P."/>
            <person name="Natvig D."/>
            <person name="Lalanne C."/>
            <person name="Gautier V."/>
            <person name="Ament-Velasquez S.L."/>
            <person name="Kruys A."/>
            <person name="Hutchinson M.I."/>
            <person name="Powell A.J."/>
            <person name="Barry K."/>
            <person name="Miller A.N."/>
            <person name="Grigoriev I.V."/>
            <person name="Debuchy R."/>
            <person name="Gladieux P."/>
            <person name="Thoren M.H."/>
            <person name="Johannesson H."/>
        </authorList>
    </citation>
    <scope>NUCLEOTIDE SEQUENCE</scope>
    <source>
        <strain evidence="1">CBS 958.72</strain>
    </source>
</reference>
<dbReference type="AlphaFoldDB" id="A0AAE0KDW9"/>
<comment type="caution">
    <text evidence="1">The sequence shown here is derived from an EMBL/GenBank/DDBJ whole genome shotgun (WGS) entry which is preliminary data.</text>
</comment>
<keyword evidence="2" id="KW-1185">Reference proteome</keyword>
<proteinExistence type="predicted"/>
<dbReference type="Proteomes" id="UP001287356">
    <property type="component" value="Unassembled WGS sequence"/>
</dbReference>
<accession>A0AAE0KDW9</accession>
<organism evidence="1 2">
    <name type="scientific">Lasiosphaeria ovina</name>
    <dbReference type="NCBI Taxonomy" id="92902"/>
    <lineage>
        <taxon>Eukaryota</taxon>
        <taxon>Fungi</taxon>
        <taxon>Dikarya</taxon>
        <taxon>Ascomycota</taxon>
        <taxon>Pezizomycotina</taxon>
        <taxon>Sordariomycetes</taxon>
        <taxon>Sordariomycetidae</taxon>
        <taxon>Sordariales</taxon>
        <taxon>Lasiosphaeriaceae</taxon>
        <taxon>Lasiosphaeria</taxon>
    </lineage>
</organism>
<protein>
    <submittedName>
        <fullName evidence="1">Uncharacterized protein</fullName>
    </submittedName>
</protein>
<sequence length="170" mass="18915">MPIWRKKAISRHPTIDKDNDLAPSHGNLDTDMQAHGTLDSWALDNVDAPYSETLDFSFVDDVYLRDDMSPVTMAMNNAWFVRRQLEVPVPMEKRPYFAHHTSTTSGPVTIARIARPCGGNIVSAKGSKHLGNGNHTCLPGPLAICASLLHMFFNRAPASSLFVWKTIYGY</sequence>